<dbReference type="FunFam" id="3.90.1860.10:FF:000001">
    <property type="entry name" value="tRNA-splicing ligase RtcB homolog"/>
    <property type="match status" value="1"/>
</dbReference>
<comment type="catalytic activity">
    <reaction evidence="9">
        <text>a 3'-end 2',3'-cyclophospho-ribonucleotide-RNA + a 5'-end dephospho-ribonucleoside-RNA + GTP + H2O = a ribonucleotidyl-ribonucleotide-RNA + GMP + diphosphate + H(+)</text>
        <dbReference type="Rhea" id="RHEA:68080"/>
        <dbReference type="Rhea" id="RHEA-COMP:10464"/>
        <dbReference type="Rhea" id="RHEA-COMP:13936"/>
        <dbReference type="Rhea" id="RHEA-COMP:17355"/>
        <dbReference type="ChEBI" id="CHEBI:15377"/>
        <dbReference type="ChEBI" id="CHEBI:15378"/>
        <dbReference type="ChEBI" id="CHEBI:33019"/>
        <dbReference type="ChEBI" id="CHEBI:37565"/>
        <dbReference type="ChEBI" id="CHEBI:58115"/>
        <dbReference type="ChEBI" id="CHEBI:83064"/>
        <dbReference type="ChEBI" id="CHEBI:138284"/>
        <dbReference type="ChEBI" id="CHEBI:173118"/>
        <dbReference type="EC" id="6.5.1.8"/>
    </reaction>
</comment>
<keyword evidence="6 11" id="KW-0342">GTP-binding</keyword>
<evidence type="ECO:0000256" key="12">
    <source>
        <dbReference type="PIRSR" id="PIRSR601233-3"/>
    </source>
</evidence>
<dbReference type="GO" id="GO:0046872">
    <property type="term" value="F:metal ion binding"/>
    <property type="evidence" value="ECO:0007669"/>
    <property type="project" value="UniProtKB-UniRule"/>
</dbReference>
<evidence type="ECO:0000313" key="14">
    <source>
        <dbReference type="EMBL" id="TMQ49361.1"/>
    </source>
</evidence>
<reference evidence="14 15" key="1">
    <citation type="journal article" date="2019" name="Nat. Microbiol.">
        <title>Mediterranean grassland soil C-N compound turnover is dependent on rainfall and depth, and is mediated by genomically divergent microorganisms.</title>
        <authorList>
            <person name="Diamond S."/>
            <person name="Andeer P.F."/>
            <person name="Li Z."/>
            <person name="Crits-Christoph A."/>
            <person name="Burstein D."/>
            <person name="Anantharaman K."/>
            <person name="Lane K.R."/>
            <person name="Thomas B.C."/>
            <person name="Pan C."/>
            <person name="Northen T.R."/>
            <person name="Banfield J.F."/>
        </authorList>
    </citation>
    <scope>NUCLEOTIDE SEQUENCE [LARGE SCALE GENOMIC DNA]</scope>
    <source>
        <strain evidence="14">WS_2</strain>
    </source>
</reference>
<keyword evidence="2 13" id="KW-0436">Ligase</keyword>
<evidence type="ECO:0000256" key="1">
    <source>
        <dbReference type="ARBA" id="ARBA00008071"/>
    </source>
</evidence>
<comment type="caution">
    <text evidence="14">The sequence shown here is derived from an EMBL/GenBank/DDBJ whole genome shotgun (WGS) entry which is preliminary data.</text>
</comment>
<dbReference type="Proteomes" id="UP000317716">
    <property type="component" value="Unassembled WGS sequence"/>
</dbReference>
<comment type="cofactor">
    <cofactor evidence="12 13">
        <name>Mn(2+)</name>
        <dbReference type="ChEBI" id="CHEBI:29035"/>
    </cofactor>
    <text evidence="12 13">Binds 2 manganese ions per subunit.</text>
</comment>
<accession>A0A538SDA5</accession>
<feature type="binding site" evidence="11">
    <location>
        <begin position="406"/>
        <end position="409"/>
    </location>
    <ligand>
        <name>GMP</name>
        <dbReference type="ChEBI" id="CHEBI:58115"/>
    </ligand>
</feature>
<feature type="binding site" evidence="11">
    <location>
        <position position="387"/>
    </location>
    <ligand>
        <name>GMP</name>
        <dbReference type="ChEBI" id="CHEBI:58115"/>
    </ligand>
</feature>
<evidence type="ECO:0000256" key="11">
    <source>
        <dbReference type="PIRSR" id="PIRSR601233-2"/>
    </source>
</evidence>
<dbReference type="PANTHER" id="PTHR11118">
    <property type="entry name" value="RNA-SPLICING LIGASE RTCB HOMOLOG"/>
    <property type="match status" value="1"/>
</dbReference>
<evidence type="ECO:0000256" key="13">
    <source>
        <dbReference type="RuleBase" id="RU371113"/>
    </source>
</evidence>
<dbReference type="PROSITE" id="PS01288">
    <property type="entry name" value="UPF0027"/>
    <property type="match status" value="1"/>
</dbReference>
<feature type="binding site" evidence="12">
    <location>
        <position position="331"/>
    </location>
    <ligand>
        <name>Mn(2+)</name>
        <dbReference type="ChEBI" id="CHEBI:29035"/>
        <label>2</label>
    </ligand>
</feature>
<evidence type="ECO:0000313" key="15">
    <source>
        <dbReference type="Proteomes" id="UP000317716"/>
    </source>
</evidence>
<evidence type="ECO:0000256" key="10">
    <source>
        <dbReference type="PIRSR" id="PIRSR601233-1"/>
    </source>
</evidence>
<feature type="binding site" evidence="11">
    <location>
        <begin position="331"/>
        <end position="332"/>
    </location>
    <ligand>
        <name>GMP</name>
        <dbReference type="ChEBI" id="CHEBI:58115"/>
    </ligand>
</feature>
<keyword evidence="7 12" id="KW-0464">Manganese</keyword>
<dbReference type="Pfam" id="PF01139">
    <property type="entry name" value="RtcB"/>
    <property type="match status" value="1"/>
</dbReference>
<evidence type="ECO:0000256" key="7">
    <source>
        <dbReference type="ARBA" id="ARBA00023211"/>
    </source>
</evidence>
<dbReference type="InterPro" id="IPR001233">
    <property type="entry name" value="RtcB"/>
</dbReference>
<dbReference type="GO" id="GO:0170057">
    <property type="term" value="F:RNA ligase (GTP) activity"/>
    <property type="evidence" value="ECO:0007669"/>
    <property type="project" value="UniProtKB-EC"/>
</dbReference>
<name>A0A538SDA5_UNCEI</name>
<sequence length="483" mass="51486">MTQATFARVTQLDEFRWMLPREGGMRVPGVLIADKPLLEKMLSDRTPDQVRNAAHLPGILEASIAMPDAHWGYGLPVGGVVATEPGEGVVSPGAVGYDIGCGVRLMKSRLTRADLADRVEPLADALFREVPCGVGSEGAVSLAGGELDRVLREGAGWAVRRGLGLGSDLEHCEEAGVLADAEPQSVSVGAKDRGRGQLGTLGSGNHFLEVQEVSEVYDEAAARALGLEAGTVTVMIHCGSRGLGHQVCTDYVREVSRRLGSWGIALPDRQLACAPIASPEGRRYLGAMRAAANFAWANRQCIAAGVRRAFERVLGRGAGPMGLTLVYDVAHNIAKFENHTIATGAVRCLVHRKGATRAFPPGHPDVPAAYRAIGQPVLVPGDMGRYSFVLLGSGGSMRHAFGSTCHGAGRQMSRTQAVRETRGRDLVEELSRIGVVVRYEGRDTLREETSEAYKDAAQVVRFCEGAGLSRPVAKLRPFLVVKG</sequence>
<organism evidence="14 15">
    <name type="scientific">Eiseniibacteriota bacterium</name>
    <dbReference type="NCBI Taxonomy" id="2212470"/>
    <lineage>
        <taxon>Bacteria</taxon>
        <taxon>Candidatus Eiseniibacteriota</taxon>
    </lineage>
</organism>
<dbReference type="InterPro" id="IPR036025">
    <property type="entry name" value="RtcB-like_sf"/>
</dbReference>
<dbReference type="GO" id="GO:0003972">
    <property type="term" value="F:RNA ligase (ATP) activity"/>
    <property type="evidence" value="ECO:0007669"/>
    <property type="project" value="TreeGrafter"/>
</dbReference>
<proteinExistence type="inferred from homology"/>
<dbReference type="GO" id="GO:0006396">
    <property type="term" value="P:RNA processing"/>
    <property type="evidence" value="ECO:0007669"/>
    <property type="project" value="InterPro"/>
</dbReference>
<dbReference type="GO" id="GO:0042245">
    <property type="term" value="P:RNA repair"/>
    <property type="evidence" value="ECO:0007669"/>
    <property type="project" value="UniProtKB-KW"/>
</dbReference>
<feature type="active site" description="GMP-histidine intermediate" evidence="10">
    <location>
        <position position="406"/>
    </location>
</feature>
<comment type="subunit">
    <text evidence="13">Monomer.</text>
</comment>
<feature type="binding site" evidence="12">
    <location>
        <position position="98"/>
    </location>
    <ligand>
        <name>Mn(2+)</name>
        <dbReference type="ChEBI" id="CHEBI:29035"/>
        <label>1</label>
    </ligand>
</feature>
<dbReference type="EMBL" id="VBOS01000450">
    <property type="protein sequence ID" value="TMQ49361.1"/>
    <property type="molecule type" value="Genomic_DNA"/>
</dbReference>
<keyword evidence="5" id="KW-0692">RNA repair</keyword>
<dbReference type="SUPFAM" id="SSF103365">
    <property type="entry name" value="Hypothetical protein PH1602"/>
    <property type="match status" value="1"/>
</dbReference>
<evidence type="ECO:0000256" key="6">
    <source>
        <dbReference type="ARBA" id="ARBA00023134"/>
    </source>
</evidence>
<comment type="catalytic activity">
    <reaction evidence="8">
        <text>a 3'-end 3'-phospho-ribonucleotide-RNA + a 5'-end dephospho-ribonucleoside-RNA + GTP = a ribonucleotidyl-ribonucleotide-RNA + GMP + diphosphate</text>
        <dbReference type="Rhea" id="RHEA:68076"/>
        <dbReference type="Rhea" id="RHEA-COMP:10463"/>
        <dbReference type="Rhea" id="RHEA-COMP:13936"/>
        <dbReference type="Rhea" id="RHEA-COMP:17355"/>
        <dbReference type="ChEBI" id="CHEBI:33019"/>
        <dbReference type="ChEBI" id="CHEBI:37565"/>
        <dbReference type="ChEBI" id="CHEBI:58115"/>
        <dbReference type="ChEBI" id="CHEBI:83062"/>
        <dbReference type="ChEBI" id="CHEBI:138284"/>
        <dbReference type="ChEBI" id="CHEBI:173118"/>
        <dbReference type="EC" id="6.5.1.8"/>
    </reaction>
</comment>
<dbReference type="PANTHER" id="PTHR11118:SF1">
    <property type="entry name" value="RNA-SPLICING LIGASE RTCB HOMOLOG"/>
    <property type="match status" value="1"/>
</dbReference>
<protein>
    <recommendedName>
        <fullName evidence="13">tRNA-splicing ligase RtcB</fullName>
        <ecNumber evidence="13">6.5.1.-</ecNumber>
    </recommendedName>
</protein>
<comment type="similarity">
    <text evidence="1 13">Belongs to the RtcB family.</text>
</comment>
<dbReference type="GO" id="GO:0005525">
    <property type="term" value="F:GTP binding"/>
    <property type="evidence" value="ECO:0007669"/>
    <property type="project" value="UniProtKB-KW"/>
</dbReference>
<evidence type="ECO:0000256" key="5">
    <source>
        <dbReference type="ARBA" id="ARBA00022800"/>
    </source>
</evidence>
<feature type="binding site" evidence="12">
    <location>
        <position position="237"/>
    </location>
    <ligand>
        <name>Mn(2+)</name>
        <dbReference type="ChEBI" id="CHEBI:29035"/>
        <label>2</label>
    </ligand>
</feature>
<keyword evidence="3 12" id="KW-0479">Metal-binding</keyword>
<dbReference type="Gene3D" id="3.90.1860.10">
    <property type="entry name" value="tRNA-splicing ligase RtcB"/>
    <property type="match status" value="1"/>
</dbReference>
<evidence type="ECO:0000256" key="9">
    <source>
        <dbReference type="ARBA" id="ARBA00049514"/>
    </source>
</evidence>
<feature type="binding site" evidence="11">
    <location>
        <begin position="380"/>
        <end position="383"/>
    </location>
    <ligand>
        <name>GMP</name>
        <dbReference type="ChEBI" id="CHEBI:58115"/>
    </ligand>
</feature>
<feature type="binding site" evidence="11">
    <location>
        <position position="482"/>
    </location>
    <ligand>
        <name>GMP</name>
        <dbReference type="ChEBI" id="CHEBI:58115"/>
    </ligand>
</feature>
<keyword evidence="4 11" id="KW-0547">Nucleotide-binding</keyword>
<feature type="binding site" evidence="11">
    <location>
        <begin position="205"/>
        <end position="209"/>
    </location>
    <ligand>
        <name>GMP</name>
        <dbReference type="ChEBI" id="CHEBI:58115"/>
    </ligand>
</feature>
<evidence type="ECO:0000256" key="8">
    <source>
        <dbReference type="ARBA" id="ARBA00047746"/>
    </source>
</evidence>
<feature type="binding site" evidence="12">
    <location>
        <position position="206"/>
    </location>
    <ligand>
        <name>Mn(2+)</name>
        <dbReference type="ChEBI" id="CHEBI:29035"/>
        <label>1</label>
    </ligand>
</feature>
<dbReference type="AlphaFoldDB" id="A0A538SDA5"/>
<dbReference type="EC" id="6.5.1.-" evidence="13"/>
<evidence type="ECO:0000256" key="2">
    <source>
        <dbReference type="ARBA" id="ARBA00022598"/>
    </source>
</evidence>
<evidence type="ECO:0000256" key="3">
    <source>
        <dbReference type="ARBA" id="ARBA00022723"/>
    </source>
</evidence>
<gene>
    <name evidence="13" type="primary">rtcB</name>
    <name evidence="14" type="ORF">E6K72_12345</name>
</gene>
<evidence type="ECO:0000256" key="4">
    <source>
        <dbReference type="ARBA" id="ARBA00022741"/>
    </source>
</evidence>